<evidence type="ECO:0000313" key="3">
    <source>
        <dbReference type="EMBL" id="CBA29370.1"/>
    </source>
</evidence>
<dbReference type="Pfam" id="PF04116">
    <property type="entry name" value="FA_hydroxylase"/>
    <property type="match status" value="1"/>
</dbReference>
<protein>
    <recommendedName>
        <fullName evidence="2">Fatty acid hydroxylase domain-containing protein</fullName>
    </recommendedName>
</protein>
<feature type="domain" description="Fatty acid hydroxylase" evidence="2">
    <location>
        <begin position="66"/>
        <end position="213"/>
    </location>
</feature>
<dbReference type="AlphaFoldDB" id="C9YAM9"/>
<keyword evidence="1" id="KW-0812">Transmembrane</keyword>
<dbReference type="GO" id="GO:0008610">
    <property type="term" value="P:lipid biosynthetic process"/>
    <property type="evidence" value="ECO:0007669"/>
    <property type="project" value="InterPro"/>
</dbReference>
<evidence type="ECO:0000259" key="2">
    <source>
        <dbReference type="Pfam" id="PF04116"/>
    </source>
</evidence>
<keyword evidence="1" id="KW-0472">Membrane</keyword>
<keyword evidence="1" id="KW-1133">Transmembrane helix</keyword>
<dbReference type="EMBL" id="FN543104">
    <property type="protein sequence ID" value="CBA29370.1"/>
    <property type="molecule type" value="Genomic_DNA"/>
</dbReference>
<gene>
    <name evidence="3" type="ORF">Csp_A11800</name>
</gene>
<name>C9YAM9_CURXX</name>
<dbReference type="GO" id="GO:0016491">
    <property type="term" value="F:oxidoreductase activity"/>
    <property type="evidence" value="ECO:0007669"/>
    <property type="project" value="UniProtKB-KW"/>
</dbReference>
<feature type="transmembrane region" description="Helical" evidence="1">
    <location>
        <begin position="20"/>
        <end position="40"/>
    </location>
</feature>
<sequence>MEWRSGRYKDFGATRDDTKLEAAMLLALLALLQPGIFFITGKLGAWLMPEQRNAWAHLPAWAMFGILLVADDLTQYWWHRLSHTPLLWPLHRAHHTAHYMSIRITYRNNFFYYAMMPGIWMSGILIYLGFANVYLVYVVLKLTVIMGAHSAVRWDEPFYKHRWLHPVAWVLERTISTPATHWAHHALTNEDGIGHYKGNFGNLLFVWDLIFGSAKITRQYPARVGLQDDLIYGKERWFTEMFYPVIQSKREHSALAPGGRANAVEETDPARVLAKG</sequence>
<organism evidence="3">
    <name type="scientific">Curvibacter symbiont subsp. Hydra magnipapillata</name>
    <dbReference type="NCBI Taxonomy" id="667019"/>
    <lineage>
        <taxon>Bacteria</taxon>
        <taxon>Pseudomonadati</taxon>
        <taxon>Pseudomonadota</taxon>
        <taxon>Betaproteobacteria</taxon>
        <taxon>Burkholderiales</taxon>
        <taxon>Comamonadaceae</taxon>
        <taxon>Curvibacter</taxon>
    </lineage>
</organism>
<dbReference type="InterPro" id="IPR006694">
    <property type="entry name" value="Fatty_acid_hydroxylase"/>
</dbReference>
<evidence type="ECO:0000256" key="1">
    <source>
        <dbReference type="SAM" id="Phobius"/>
    </source>
</evidence>
<accession>C9YAM9</accession>
<proteinExistence type="predicted"/>
<dbReference type="GO" id="GO:0005506">
    <property type="term" value="F:iron ion binding"/>
    <property type="evidence" value="ECO:0007669"/>
    <property type="project" value="InterPro"/>
</dbReference>
<keyword evidence="3" id="KW-0560">Oxidoreductase</keyword>
<reference evidence="3" key="1">
    <citation type="journal article" date="2010" name="Nature">
        <title>The dynamic genome of Hydra.</title>
        <authorList>
            <person name="Chapman J.A."/>
            <person name="Kirkness E.F."/>
            <person name="Simakov O."/>
            <person name="Hampson S.E."/>
            <person name="Mitros T."/>
            <person name="Weinmaier T."/>
            <person name="Rattei T."/>
            <person name="Balasubramanian P.G."/>
            <person name="Borman J."/>
            <person name="Busam D."/>
            <person name="Disbennett K."/>
            <person name="Pfannkoch C."/>
            <person name="Sumin N."/>
            <person name="Sutton G."/>
            <person name="Viswanathan L."/>
            <person name="Walenz B."/>
            <person name="Goodstein D.M."/>
            <person name="Hellsten U."/>
            <person name="Kawashima T."/>
            <person name="Prochnik S.E."/>
            <person name="Putnam N.H."/>
            <person name="Shu S."/>
            <person name="Blumberg B."/>
            <person name="Dana C.E."/>
            <person name="Gee L."/>
            <person name="Kibler D.F."/>
            <person name="Law L."/>
            <person name="Lindgens D."/>
            <person name="Martinez D.E."/>
            <person name="Peng J."/>
            <person name="Wigge P.A."/>
            <person name="Bertulat B."/>
            <person name="Guder C."/>
            <person name="Nakamura Y."/>
            <person name="Ozbek S."/>
            <person name="Watanabe H."/>
            <person name="Khalturin K."/>
            <person name="Hemmrich G."/>
            <person name="Franke A."/>
            <person name="Augustin R."/>
            <person name="Fraune S."/>
            <person name="Hayakawa E."/>
            <person name="Hayakawa S."/>
            <person name="Hirose M."/>
            <person name="Hwang J."/>
            <person name="Ikeo K."/>
            <person name="Nishimiya-Fujisawa C."/>
            <person name="Ogura A."/>
            <person name="Takahashi T."/>
            <person name="Steinmetz P.R."/>
            <person name="Zhang X."/>
            <person name="Aufschnaiter R."/>
            <person name="Eder M.K."/>
            <person name="Gorny A.K."/>
            <person name="Salvenmoser W."/>
            <person name="Heimberg A.M."/>
            <person name="Wheeler B.M."/>
            <person name="Peterson K.J."/>
            <person name="Boettger A."/>
            <person name="Tischler P."/>
            <person name="Wolf A."/>
            <person name="Gojobori T."/>
            <person name="Remington K.A."/>
            <person name="Strausberg R.L."/>
            <person name="Venter J."/>
            <person name="Technau U."/>
            <person name="Hobmayer B."/>
            <person name="Bosch T.C."/>
            <person name="Holstein T.W."/>
            <person name="Fujisawa T."/>
            <person name="Bode H.R."/>
            <person name="David C.N."/>
            <person name="Rokhsar D.S."/>
            <person name="Steele R.E."/>
        </authorList>
    </citation>
    <scope>NUCLEOTIDE SEQUENCE</scope>
</reference>